<protein>
    <recommendedName>
        <fullName evidence="1">Serpin domain-containing protein</fullName>
    </recommendedName>
</protein>
<dbReference type="PROSITE" id="PS00284">
    <property type="entry name" value="SERPIN"/>
    <property type="match status" value="1"/>
</dbReference>
<dbReference type="SUPFAM" id="SSF56574">
    <property type="entry name" value="Serpins"/>
    <property type="match status" value="1"/>
</dbReference>
<dbReference type="GO" id="GO:0004867">
    <property type="term" value="F:serine-type endopeptidase inhibitor activity"/>
    <property type="evidence" value="ECO:0007669"/>
    <property type="project" value="InterPro"/>
</dbReference>
<accession>A0A229NTX1</accession>
<dbReference type="InterPro" id="IPR023795">
    <property type="entry name" value="Serpin_CS"/>
</dbReference>
<dbReference type="Proteomes" id="UP000215145">
    <property type="component" value="Unassembled WGS sequence"/>
</dbReference>
<gene>
    <name evidence="2" type="ORF">CGZ75_19970</name>
</gene>
<dbReference type="Pfam" id="PF00079">
    <property type="entry name" value="Serpin"/>
    <property type="match status" value="1"/>
</dbReference>
<dbReference type="PANTHER" id="PTHR11461:SF211">
    <property type="entry name" value="GH10112P-RELATED"/>
    <property type="match status" value="1"/>
</dbReference>
<dbReference type="EMBL" id="NMUQ01000003">
    <property type="protein sequence ID" value="OXM13347.1"/>
    <property type="molecule type" value="Genomic_DNA"/>
</dbReference>
<dbReference type="Gene3D" id="2.30.39.10">
    <property type="entry name" value="Alpha-1-antitrypsin, domain 1"/>
    <property type="match status" value="1"/>
</dbReference>
<dbReference type="InterPro" id="IPR042185">
    <property type="entry name" value="Serpin_sf_2"/>
</dbReference>
<dbReference type="InterPro" id="IPR000215">
    <property type="entry name" value="Serpin_fam"/>
</dbReference>
<evidence type="ECO:0000313" key="3">
    <source>
        <dbReference type="Proteomes" id="UP000215145"/>
    </source>
</evidence>
<comment type="caution">
    <text evidence="2">The sequence shown here is derived from an EMBL/GenBank/DDBJ whole genome shotgun (WGS) entry which is preliminary data.</text>
</comment>
<dbReference type="GO" id="GO:0005615">
    <property type="term" value="C:extracellular space"/>
    <property type="evidence" value="ECO:0007669"/>
    <property type="project" value="InterPro"/>
</dbReference>
<evidence type="ECO:0000313" key="2">
    <source>
        <dbReference type="EMBL" id="OXM13347.1"/>
    </source>
</evidence>
<evidence type="ECO:0000259" key="1">
    <source>
        <dbReference type="Pfam" id="PF00079"/>
    </source>
</evidence>
<proteinExistence type="predicted"/>
<dbReference type="PANTHER" id="PTHR11461">
    <property type="entry name" value="SERINE PROTEASE INHIBITOR, SERPIN"/>
    <property type="match status" value="1"/>
</dbReference>
<reference evidence="2 3" key="1">
    <citation type="submission" date="2017-07" db="EMBL/GenBank/DDBJ databases">
        <title>Paenibacillus herberti R33 genome sequencing and assembly.</title>
        <authorList>
            <person name="Su W."/>
        </authorList>
    </citation>
    <scope>NUCLEOTIDE SEQUENCE [LARGE SCALE GENOMIC DNA]</scope>
    <source>
        <strain evidence="2 3">R33</strain>
    </source>
</reference>
<dbReference type="OrthoDB" id="9764871at2"/>
<dbReference type="InterPro" id="IPR036186">
    <property type="entry name" value="Serpin_sf"/>
</dbReference>
<feature type="domain" description="Serpin" evidence="1">
    <location>
        <begin position="16"/>
        <end position="76"/>
    </location>
</feature>
<dbReference type="InterPro" id="IPR023796">
    <property type="entry name" value="Serpin_dom"/>
</dbReference>
<dbReference type="AlphaFoldDB" id="A0A229NTX1"/>
<name>A0A229NTX1_9BACL</name>
<organism evidence="2 3">
    <name type="scientific">Paenibacillus herberti</name>
    <dbReference type="NCBI Taxonomy" id="1619309"/>
    <lineage>
        <taxon>Bacteria</taxon>
        <taxon>Bacillati</taxon>
        <taxon>Bacillota</taxon>
        <taxon>Bacilli</taxon>
        <taxon>Bacillales</taxon>
        <taxon>Paenibacillaceae</taxon>
        <taxon>Paenibacillus</taxon>
    </lineage>
</organism>
<sequence>MTARSNKSTLLETAGIHETVLEVDEKGTEAAAATMIAVESSGGTKSNEFKADRPFFLAIEDSVSGGWLFLGSISKPEALD</sequence>
<keyword evidence="3" id="KW-1185">Reference proteome</keyword>